<dbReference type="InterPro" id="IPR043740">
    <property type="entry name" value="DUF5685"/>
</dbReference>
<dbReference type="STRING" id="1122195.SAMN02745164_00615"/>
<sequence>MYGYISLFFKPNEKERIHYTSHYCSLCHSLKKEFGNLYRMFIVREVSFFSIIKLKFDERNLKEIRCPWVGFKKRYIYKDLEKFKEFSYLNAFIIYGKLYDKLFDSNLEKMYIFIKGLRKKIVSYYGEEFINEYESILKKQFEIEKNNHELDEYFLPSIEITKMIIEKHGLDLPDDFSNYVGSLVYLYDAIYDFERDIKKGNFNPIKVTFNVNKLSDLSKEEKEYINFIIDYSTKEIISIFENSKINNKHFVKKLFSFSAIYHKKKIEELLLSDKTKNKKTKIDDTLYLKI</sequence>
<accession>A0A1M4U848</accession>
<protein>
    <submittedName>
        <fullName evidence="1">Uncharacterized protein</fullName>
    </submittedName>
</protein>
<evidence type="ECO:0000313" key="1">
    <source>
        <dbReference type="EMBL" id="SHE52962.1"/>
    </source>
</evidence>
<dbReference type="EMBL" id="FQUI01000006">
    <property type="protein sequence ID" value="SHE52962.1"/>
    <property type="molecule type" value="Genomic_DNA"/>
</dbReference>
<gene>
    <name evidence="1" type="ORF">SAMN02745164_00615</name>
</gene>
<dbReference type="AlphaFoldDB" id="A0A1M4U848"/>
<dbReference type="RefSeq" id="WP_072863315.1">
    <property type="nucleotide sequence ID" value="NZ_FQUI01000006.1"/>
</dbReference>
<evidence type="ECO:0000313" key="2">
    <source>
        <dbReference type="Proteomes" id="UP000184334"/>
    </source>
</evidence>
<proteinExistence type="predicted"/>
<organism evidence="1 2">
    <name type="scientific">Marinitoga hydrogenitolerans (strain DSM 16785 / JCM 12826 / AT1271)</name>
    <dbReference type="NCBI Taxonomy" id="1122195"/>
    <lineage>
        <taxon>Bacteria</taxon>
        <taxon>Thermotogati</taxon>
        <taxon>Thermotogota</taxon>
        <taxon>Thermotogae</taxon>
        <taxon>Petrotogales</taxon>
        <taxon>Petrotogaceae</taxon>
        <taxon>Marinitoga</taxon>
    </lineage>
</organism>
<reference evidence="1" key="1">
    <citation type="submission" date="2016-11" db="EMBL/GenBank/DDBJ databases">
        <authorList>
            <person name="Varghese N."/>
            <person name="Submissions S."/>
        </authorList>
    </citation>
    <scope>NUCLEOTIDE SEQUENCE [LARGE SCALE GENOMIC DNA]</scope>
    <source>
        <strain evidence="1">DSM 16785</strain>
    </source>
</reference>
<name>A0A1M4U848_MARH1</name>
<dbReference type="Proteomes" id="UP000184334">
    <property type="component" value="Unassembled WGS sequence"/>
</dbReference>
<comment type="caution">
    <text evidence="1">The sequence shown here is derived from an EMBL/GenBank/DDBJ whole genome shotgun (WGS) entry which is preliminary data.</text>
</comment>
<keyword evidence="2" id="KW-1185">Reference proteome</keyword>
<dbReference type="OrthoDB" id="1722540at2"/>
<dbReference type="Pfam" id="PF18937">
    <property type="entry name" value="DUF5685"/>
    <property type="match status" value="1"/>
</dbReference>